<protein>
    <submittedName>
        <fullName evidence="2">Nuclear transport factor 2 family protein</fullName>
    </submittedName>
</protein>
<comment type="caution">
    <text evidence="2">The sequence shown here is derived from an EMBL/GenBank/DDBJ whole genome shotgun (WGS) entry which is preliminary data.</text>
</comment>
<dbReference type="RefSeq" id="WP_225249686.1">
    <property type="nucleotide sequence ID" value="NZ_JAIWIU010000024.1"/>
</dbReference>
<evidence type="ECO:0000313" key="2">
    <source>
        <dbReference type="EMBL" id="MCA2015281.1"/>
    </source>
</evidence>
<dbReference type="SUPFAM" id="SSF54427">
    <property type="entry name" value="NTF2-like"/>
    <property type="match status" value="1"/>
</dbReference>
<dbReference type="EMBL" id="JAIWIU010000024">
    <property type="protein sequence ID" value="MCA2015281.1"/>
    <property type="molecule type" value="Genomic_DNA"/>
</dbReference>
<accession>A0ABS7YHX5</accession>
<keyword evidence="3" id="KW-1185">Reference proteome</keyword>
<proteinExistence type="predicted"/>
<reference evidence="3" key="1">
    <citation type="submission" date="2023-07" db="EMBL/GenBank/DDBJ databases">
        <title>Molecular identification of indigenous halophilic bacteria isolated from red sea cost, biodegradation of synthetic dyes and assessment of degraded metabolite toxicity.</title>
        <authorList>
            <person name="Chaieb K."/>
            <person name="Altayb H.N."/>
        </authorList>
    </citation>
    <scope>NUCLEOTIDE SEQUENCE [LARGE SCALE GENOMIC DNA]</scope>
    <source>
        <strain evidence="3">K20</strain>
    </source>
</reference>
<dbReference type="Proteomes" id="UP001199044">
    <property type="component" value="Unassembled WGS sequence"/>
</dbReference>
<dbReference type="InterPro" id="IPR032710">
    <property type="entry name" value="NTF2-like_dom_sf"/>
</dbReference>
<organism evidence="2 3">
    <name type="scientific">Vibrio tritonius</name>
    <dbReference type="NCBI Taxonomy" id="1435069"/>
    <lineage>
        <taxon>Bacteria</taxon>
        <taxon>Pseudomonadati</taxon>
        <taxon>Pseudomonadota</taxon>
        <taxon>Gammaproteobacteria</taxon>
        <taxon>Vibrionales</taxon>
        <taxon>Vibrionaceae</taxon>
        <taxon>Vibrio</taxon>
    </lineage>
</organism>
<evidence type="ECO:0000313" key="3">
    <source>
        <dbReference type="Proteomes" id="UP001199044"/>
    </source>
</evidence>
<feature type="domain" description="DUF4440" evidence="1">
    <location>
        <begin position="12"/>
        <end position="120"/>
    </location>
</feature>
<dbReference type="InterPro" id="IPR027843">
    <property type="entry name" value="DUF4440"/>
</dbReference>
<sequence>MNSNDIRKPEFLALLNELHNAMVAVDIDRLDDMLEADYSLVHITGYEQRKREWLDVMIDHSFDYHNIRVNTDSLVLAISGSGNSAVVSGKGVFDATINGMHSPWRLEFTHECYYDGLEWRLICSRYRSY</sequence>
<gene>
    <name evidence="2" type="ORF">LDJ79_04105</name>
</gene>
<name>A0ABS7YHX5_9VIBR</name>
<dbReference type="Gene3D" id="3.10.450.50">
    <property type="match status" value="1"/>
</dbReference>
<evidence type="ECO:0000259" key="1">
    <source>
        <dbReference type="Pfam" id="PF14534"/>
    </source>
</evidence>
<dbReference type="Pfam" id="PF14534">
    <property type="entry name" value="DUF4440"/>
    <property type="match status" value="1"/>
</dbReference>